<proteinExistence type="predicted"/>
<dbReference type="Proteomes" id="UP001597373">
    <property type="component" value="Unassembled WGS sequence"/>
</dbReference>
<sequence>MSEETPNLGLPYIMPSQAQKHVTHNEAIRALDALLQIGVIARDLDEPPADPQEGDRYIVAEGATESWAGKDGWLAAFQDGDWAFYQPKAGWIAFVGSENALVVHDGETWQAMPLQLAAEQLQMVDGLGINASYDATNRLAVSSPFSLFNHEGAGHQVKINKNQASDTASVLFQTNWSGRAEFGTTGDDNFHVKVSANGSSWTEAIRINCSNGAVAIGGINPAQKLHVRGGRMRLEHDDSPAGIQIHRYQSGNYGAAPWKGFLIAVEASSSGNGRLVIGDYGSQVTGTATPRLAVENDGSIAPGADDAQSLGTATSRWAQIFAASATISTSDESEKQDIGPVPDEWLDAWGDVEWVRYRARDAVQAKGNVARWHVGLVAQRVRDCFAARGLDAFELGLLCYDECETEEDGGSGPSSDRPQRRAGRYGIRYEEALALEAAWQRRELRRIMVRFQPDE</sequence>
<dbReference type="RefSeq" id="WP_345100054.1">
    <property type="nucleotide sequence ID" value="NZ_BAABGS010000073.1"/>
</dbReference>
<dbReference type="InterPro" id="IPR036388">
    <property type="entry name" value="WH-like_DNA-bd_sf"/>
</dbReference>
<dbReference type="Pfam" id="PF13884">
    <property type="entry name" value="Peptidase_S74"/>
    <property type="match status" value="1"/>
</dbReference>
<protein>
    <submittedName>
        <fullName evidence="2">DUF2793 domain-containing protein</fullName>
    </submittedName>
</protein>
<accession>A0ABW5DEP2</accession>
<dbReference type="Pfam" id="PF10983">
    <property type="entry name" value="DUF2793"/>
    <property type="match status" value="1"/>
</dbReference>
<evidence type="ECO:0000313" key="3">
    <source>
        <dbReference type="Proteomes" id="UP001597373"/>
    </source>
</evidence>
<dbReference type="Gene3D" id="1.10.10.10">
    <property type="entry name" value="Winged helix-like DNA-binding domain superfamily/Winged helix DNA-binding domain"/>
    <property type="match status" value="1"/>
</dbReference>
<organism evidence="2 3">
    <name type="scientific">Chelativorans composti</name>
    <dbReference type="NCBI Taxonomy" id="768533"/>
    <lineage>
        <taxon>Bacteria</taxon>
        <taxon>Pseudomonadati</taxon>
        <taxon>Pseudomonadota</taxon>
        <taxon>Alphaproteobacteria</taxon>
        <taxon>Hyphomicrobiales</taxon>
        <taxon>Phyllobacteriaceae</taxon>
        <taxon>Chelativorans</taxon>
    </lineage>
</organism>
<comment type="caution">
    <text evidence="2">The sequence shown here is derived from an EMBL/GenBank/DDBJ whole genome shotgun (WGS) entry which is preliminary data.</text>
</comment>
<name>A0ABW5DEP2_9HYPH</name>
<dbReference type="InterPro" id="IPR030392">
    <property type="entry name" value="S74_ICA"/>
</dbReference>
<feature type="domain" description="Peptidase S74" evidence="1">
    <location>
        <begin position="330"/>
        <end position="455"/>
    </location>
</feature>
<dbReference type="EMBL" id="JBHUIR010000005">
    <property type="protein sequence ID" value="MFD2258359.1"/>
    <property type="molecule type" value="Genomic_DNA"/>
</dbReference>
<dbReference type="PROSITE" id="PS51688">
    <property type="entry name" value="ICA"/>
    <property type="match status" value="1"/>
</dbReference>
<keyword evidence="3" id="KW-1185">Reference proteome</keyword>
<gene>
    <name evidence="2" type="ORF">ACFSMZ_01065</name>
</gene>
<reference evidence="3" key="1">
    <citation type="journal article" date="2019" name="Int. J. Syst. Evol. Microbiol.">
        <title>The Global Catalogue of Microorganisms (GCM) 10K type strain sequencing project: providing services to taxonomists for standard genome sequencing and annotation.</title>
        <authorList>
            <consortium name="The Broad Institute Genomics Platform"/>
            <consortium name="The Broad Institute Genome Sequencing Center for Infectious Disease"/>
            <person name="Wu L."/>
            <person name="Ma J."/>
        </authorList>
    </citation>
    <scope>NUCLEOTIDE SEQUENCE [LARGE SCALE GENOMIC DNA]</scope>
    <source>
        <strain evidence="3">KCTC 23707</strain>
    </source>
</reference>
<evidence type="ECO:0000259" key="1">
    <source>
        <dbReference type="PROSITE" id="PS51688"/>
    </source>
</evidence>
<dbReference type="CDD" id="cd10144">
    <property type="entry name" value="Peptidase_S74_CIMCD"/>
    <property type="match status" value="1"/>
</dbReference>
<dbReference type="InterPro" id="IPR021251">
    <property type="entry name" value="DUF2793"/>
</dbReference>
<evidence type="ECO:0000313" key="2">
    <source>
        <dbReference type="EMBL" id="MFD2258359.1"/>
    </source>
</evidence>